<reference evidence="3" key="2">
    <citation type="submission" date="2021-08" db="EMBL/GenBank/DDBJ databases">
        <authorList>
            <person name="Tani A."/>
            <person name="Ola A."/>
            <person name="Ogura Y."/>
            <person name="Katsura K."/>
            <person name="Hayashi T."/>
        </authorList>
    </citation>
    <scope>NUCLEOTIDE SEQUENCE</scope>
    <source>
        <strain evidence="3">KCTC 52305</strain>
    </source>
</reference>
<evidence type="ECO:0000256" key="1">
    <source>
        <dbReference type="SAM" id="MobiDB-lite"/>
    </source>
</evidence>
<name>A0ABQ4R862_9HYPH</name>
<dbReference type="Proteomes" id="UP001055167">
    <property type="component" value="Unassembled WGS sequence"/>
</dbReference>
<comment type="caution">
    <text evidence="3">The sequence shown here is derived from an EMBL/GenBank/DDBJ whole genome shotgun (WGS) entry which is preliminary data.</text>
</comment>
<dbReference type="InterPro" id="IPR023631">
    <property type="entry name" value="Amidase_dom"/>
</dbReference>
<keyword evidence="4" id="KW-1185">Reference proteome</keyword>
<dbReference type="Pfam" id="PF01425">
    <property type="entry name" value="Amidase"/>
    <property type="match status" value="1"/>
</dbReference>
<dbReference type="RefSeq" id="WP_238314053.1">
    <property type="nucleotide sequence ID" value="NZ_BPQH01000023.1"/>
</dbReference>
<dbReference type="InterPro" id="IPR000120">
    <property type="entry name" value="Amidase"/>
</dbReference>
<reference evidence="3" key="1">
    <citation type="journal article" date="2021" name="Front. Microbiol.">
        <title>Comprehensive Comparative Genomics and Phenotyping of Methylobacterium Species.</title>
        <authorList>
            <person name="Alessa O."/>
            <person name="Ogura Y."/>
            <person name="Fujitani Y."/>
            <person name="Takami H."/>
            <person name="Hayashi T."/>
            <person name="Sahin N."/>
            <person name="Tani A."/>
        </authorList>
    </citation>
    <scope>NUCLEOTIDE SEQUENCE</scope>
    <source>
        <strain evidence="3">KCTC 52305</strain>
    </source>
</reference>
<dbReference type="PANTHER" id="PTHR11895">
    <property type="entry name" value="TRANSAMIDASE"/>
    <property type="match status" value="1"/>
</dbReference>
<organism evidence="3 4">
    <name type="scientific">Methylobacterium crusticola</name>
    <dbReference type="NCBI Taxonomy" id="1697972"/>
    <lineage>
        <taxon>Bacteria</taxon>
        <taxon>Pseudomonadati</taxon>
        <taxon>Pseudomonadota</taxon>
        <taxon>Alphaproteobacteria</taxon>
        <taxon>Hyphomicrobiales</taxon>
        <taxon>Methylobacteriaceae</taxon>
        <taxon>Methylobacterium</taxon>
    </lineage>
</organism>
<dbReference type="SUPFAM" id="SSF75304">
    <property type="entry name" value="Amidase signature (AS) enzymes"/>
    <property type="match status" value="1"/>
</dbReference>
<protein>
    <submittedName>
        <fullName evidence="3">Acylamidase</fullName>
    </submittedName>
</protein>
<dbReference type="Gene3D" id="3.90.1300.10">
    <property type="entry name" value="Amidase signature (AS) domain"/>
    <property type="match status" value="1"/>
</dbReference>
<proteinExistence type="predicted"/>
<feature type="domain" description="Amidase" evidence="2">
    <location>
        <begin position="31"/>
        <end position="449"/>
    </location>
</feature>
<evidence type="ECO:0000313" key="3">
    <source>
        <dbReference type="EMBL" id="GJD52927.1"/>
    </source>
</evidence>
<evidence type="ECO:0000259" key="2">
    <source>
        <dbReference type="Pfam" id="PF01425"/>
    </source>
</evidence>
<dbReference type="NCBIfam" id="NF005450">
    <property type="entry name" value="PRK07042.1"/>
    <property type="match status" value="1"/>
</dbReference>
<dbReference type="InterPro" id="IPR036928">
    <property type="entry name" value="AS_sf"/>
</dbReference>
<accession>A0ABQ4R862</accession>
<feature type="region of interest" description="Disordered" evidence="1">
    <location>
        <begin position="148"/>
        <end position="168"/>
    </location>
</feature>
<sequence>MEAVMDPQNPADLPATDLLALYARRALSPVEVLEAVLARAEAAEPVLRALYAPAPDAARAAARASEARWMRGEALALDGVPATVKENIATQGVPMPLGTAARRDAPASPADAPPAARLREAGAVIFAKTTMPDYGMLSSGLSSFHPLTRNPWDTDRGPGGSSSGSGAAAAAGYGPLHLGTDIGGSVRLPACWCGVVGLKPSHGRVPIDPPYYGRCAGPLTRTVADAALMMRVLSRPDVRDATALPPSDLPWDDLDGLGLRGVRLGLTLEAGAGLPLDPAVRAVVEAAARLLAQAGAVVVPVAPVLTPAMLEGLDLFWRQRAWLDIAALDEDRREAVLPFIRAWAEGGRGLSGEAVFHGMSQMAAMRDAALAAIRPHDFLIGPVSPNPPFPAGHASPTNDPRTAMAHIAYTVPFNMSEQPAVSVPAGFTPEGLPVGLQIAGKRFDDVGVLRLARAFEGLRGPLRNWPAPA</sequence>
<dbReference type="PANTHER" id="PTHR11895:SF173">
    <property type="entry name" value="GLUTAMYL-TRNA AMIDOTRANSFERASE SUBUNIT A"/>
    <property type="match status" value="1"/>
</dbReference>
<dbReference type="EMBL" id="BPQH01000023">
    <property type="protein sequence ID" value="GJD52927.1"/>
    <property type="molecule type" value="Genomic_DNA"/>
</dbReference>
<evidence type="ECO:0000313" key="4">
    <source>
        <dbReference type="Proteomes" id="UP001055167"/>
    </source>
</evidence>
<gene>
    <name evidence="3" type="primary">aam_6</name>
    <name evidence="3" type="ORF">OPKNFCMD_5695</name>
</gene>